<accession>A0A1X7A656</accession>
<dbReference type="AlphaFoldDB" id="A0A1X7A656"/>
<dbReference type="RefSeq" id="WP_085828341.1">
    <property type="nucleotide sequence ID" value="NZ_FWFJ01000047.1"/>
</dbReference>
<feature type="domain" description="Transposase TnpC homeodomain" evidence="2">
    <location>
        <begin position="36"/>
        <end position="86"/>
    </location>
</feature>
<feature type="compositionally biased region" description="Polar residues" evidence="1">
    <location>
        <begin position="116"/>
        <end position="129"/>
    </location>
</feature>
<gene>
    <name evidence="3" type="ORF">ROG8370_03407</name>
</gene>
<evidence type="ECO:0000313" key="3">
    <source>
        <dbReference type="EMBL" id="SLN71129.1"/>
    </source>
</evidence>
<keyword evidence="3" id="KW-0238">DNA-binding</keyword>
<evidence type="ECO:0000259" key="2">
    <source>
        <dbReference type="Pfam" id="PF13007"/>
    </source>
</evidence>
<proteinExistence type="predicted"/>
<dbReference type="OrthoDB" id="9800877at2"/>
<organism evidence="3 4">
    <name type="scientific">Roseovarius gaetbuli</name>
    <dbReference type="NCBI Taxonomy" id="1356575"/>
    <lineage>
        <taxon>Bacteria</taxon>
        <taxon>Pseudomonadati</taxon>
        <taxon>Pseudomonadota</taxon>
        <taxon>Alphaproteobacteria</taxon>
        <taxon>Rhodobacterales</taxon>
        <taxon>Roseobacteraceae</taxon>
        <taxon>Roseovarius</taxon>
    </lineage>
</organism>
<dbReference type="Pfam" id="PF13007">
    <property type="entry name" value="LZ_Tnp_IS66"/>
    <property type="match status" value="1"/>
</dbReference>
<reference evidence="4" key="1">
    <citation type="submission" date="2017-03" db="EMBL/GenBank/DDBJ databases">
        <authorList>
            <person name="Rodrigo-Torres L."/>
            <person name="Arahal R.D."/>
            <person name="Lucena T."/>
        </authorList>
    </citation>
    <scope>NUCLEOTIDE SEQUENCE [LARGE SCALE GENOMIC DNA]</scope>
    <source>
        <strain evidence="4">CECT 8370</strain>
    </source>
</reference>
<protein>
    <submittedName>
        <fullName evidence="3">Transposase C of IS166 homeodomain protein</fullName>
    </submittedName>
</protein>
<evidence type="ECO:0000313" key="4">
    <source>
        <dbReference type="Proteomes" id="UP000194012"/>
    </source>
</evidence>
<keyword evidence="4" id="KW-1185">Reference proteome</keyword>
<keyword evidence="3" id="KW-0371">Homeobox</keyword>
<sequence length="129" mass="14037">MLDVSKSLPEDPDELRQFTSLLLAEVKSQAVLIEKLRHQLAGHRNHRFGSSSESIEQLQLALETSEIAVAKMTAKLRLPPLAPTVTVKQEASSEAVSWRVTLAIPSHKATHLSRGQPKSESPPSASAIP</sequence>
<evidence type="ECO:0000256" key="1">
    <source>
        <dbReference type="SAM" id="MobiDB-lite"/>
    </source>
</evidence>
<feature type="region of interest" description="Disordered" evidence="1">
    <location>
        <begin position="107"/>
        <end position="129"/>
    </location>
</feature>
<dbReference type="Proteomes" id="UP000194012">
    <property type="component" value="Unassembled WGS sequence"/>
</dbReference>
<name>A0A1X7A656_9RHOB</name>
<dbReference type="EMBL" id="FWFJ01000047">
    <property type="protein sequence ID" value="SLN71129.1"/>
    <property type="molecule type" value="Genomic_DNA"/>
</dbReference>
<dbReference type="InterPro" id="IPR024463">
    <property type="entry name" value="Transposase_TnpC_homeodom"/>
</dbReference>
<dbReference type="GO" id="GO:0003677">
    <property type="term" value="F:DNA binding"/>
    <property type="evidence" value="ECO:0007669"/>
    <property type="project" value="UniProtKB-KW"/>
</dbReference>